<keyword evidence="4" id="KW-1185">Reference proteome</keyword>
<dbReference type="InterPro" id="IPR033449">
    <property type="entry name" value="Rit1_N"/>
</dbReference>
<dbReference type="GO" id="GO:0019988">
    <property type="term" value="P:charged-tRNA amino acid modification"/>
    <property type="evidence" value="ECO:0007669"/>
    <property type="project" value="InterPro"/>
</dbReference>
<dbReference type="EMBL" id="JAACJO010000008">
    <property type="protein sequence ID" value="KAF5354882.1"/>
    <property type="molecule type" value="Genomic_DNA"/>
</dbReference>
<dbReference type="GO" id="GO:0005737">
    <property type="term" value="C:cytoplasm"/>
    <property type="evidence" value="ECO:0007669"/>
    <property type="project" value="TreeGrafter"/>
</dbReference>
<gene>
    <name evidence="3" type="ORF">D9756_005685</name>
</gene>
<evidence type="ECO:0000259" key="2">
    <source>
        <dbReference type="Pfam" id="PF17184"/>
    </source>
</evidence>
<evidence type="ECO:0000313" key="4">
    <source>
        <dbReference type="Proteomes" id="UP000559027"/>
    </source>
</evidence>
<evidence type="ECO:0000313" key="3">
    <source>
        <dbReference type="EMBL" id="KAF5354882.1"/>
    </source>
</evidence>
<dbReference type="GO" id="GO:0043399">
    <property type="term" value="F:tRNA adenosine(64)-2'-O-ribosylphosphate transferase activity"/>
    <property type="evidence" value="ECO:0007669"/>
    <property type="project" value="InterPro"/>
</dbReference>
<dbReference type="PANTHER" id="PTHR31811:SF0">
    <property type="entry name" value="TRNA A64-2'-O-RIBOSYLPHOSPHATE TRANSFERASE"/>
    <property type="match status" value="1"/>
</dbReference>
<organism evidence="3 4">
    <name type="scientific">Leucocoprinus leucothites</name>
    <dbReference type="NCBI Taxonomy" id="201217"/>
    <lineage>
        <taxon>Eukaryota</taxon>
        <taxon>Fungi</taxon>
        <taxon>Dikarya</taxon>
        <taxon>Basidiomycota</taxon>
        <taxon>Agaricomycotina</taxon>
        <taxon>Agaricomycetes</taxon>
        <taxon>Agaricomycetidae</taxon>
        <taxon>Agaricales</taxon>
        <taxon>Agaricineae</taxon>
        <taxon>Agaricaceae</taxon>
        <taxon>Leucocoprinus</taxon>
    </lineage>
</organism>
<dbReference type="InterPro" id="IPR007306">
    <property type="entry name" value="Rit1"/>
</dbReference>
<protein>
    <recommendedName>
        <fullName evidence="5">Initiator tRNA phosphoribosyl transferase</fullName>
    </recommendedName>
</protein>
<dbReference type="Pfam" id="PF17184">
    <property type="entry name" value="Rit1_C"/>
    <property type="match status" value="1"/>
</dbReference>
<sequence>MISHNDKSTFDHKQAHADALSALRKESLDIYNRLHSIQEDIGFVNRVHHHYPAFPILPNLRCGAWYTDPAFASETPAYFKSTDGHTGNWGFNLRRANLHLLPLISQKSGIVLVDSTRAGKRMPDALSKTVPIWCAVVNRAISFRRQRHELEPISSSKWDRQLYTPPGVVSAQEHHQIAIMLDGWAKALADSSFELPLDLPAPLRPFWITPSTTTFPVLDANTQSPAFFPIICVSASKQVETGTERRIGGFAYVQGSGDDHELWGMGLTPQIFWKYRVELLASPRASLEDLIRQILSSSSTSYAPSQTDVNFLRSRFSPTPIRKTDGRIQLASFSPTDLNALLSSLRSDVSEGVNAAYIILDFSLSPSNLEVNPLEPSVLKGCPPSQNTLHILASPKGKAKPDTHFLQHILPTAIPFIKIHLLSDSPQNIYILEGRGYDSGTRLDMSVGLGVVAIQLYFDQNGTLMKEGQKVQADKQSIRTRLEWIIESVPRANPSRATLKRVNEYLLTPSTYLSRPGS</sequence>
<accession>A0A8H5FZU2</accession>
<comment type="caution">
    <text evidence="3">The sequence shown here is derived from an EMBL/GenBank/DDBJ whole genome shotgun (WGS) entry which is preliminary data.</text>
</comment>
<dbReference type="Pfam" id="PF04179">
    <property type="entry name" value="Init_tRNA_PT"/>
    <property type="match status" value="1"/>
</dbReference>
<evidence type="ECO:0000259" key="1">
    <source>
        <dbReference type="Pfam" id="PF04179"/>
    </source>
</evidence>
<dbReference type="AlphaFoldDB" id="A0A8H5FZU2"/>
<reference evidence="3 4" key="1">
    <citation type="journal article" date="2020" name="ISME J.">
        <title>Uncovering the hidden diversity of litter-decomposition mechanisms in mushroom-forming fungi.</title>
        <authorList>
            <person name="Floudas D."/>
            <person name="Bentzer J."/>
            <person name="Ahren D."/>
            <person name="Johansson T."/>
            <person name="Persson P."/>
            <person name="Tunlid A."/>
        </authorList>
    </citation>
    <scope>NUCLEOTIDE SEQUENCE [LARGE SCALE GENOMIC DNA]</scope>
    <source>
        <strain evidence="3 4">CBS 146.42</strain>
    </source>
</reference>
<dbReference type="OrthoDB" id="45256at2759"/>
<evidence type="ECO:0008006" key="5">
    <source>
        <dbReference type="Google" id="ProtNLM"/>
    </source>
</evidence>
<feature type="domain" description="Rit1 N-terminal" evidence="2">
    <location>
        <begin position="23"/>
        <end position="295"/>
    </location>
</feature>
<dbReference type="PANTHER" id="PTHR31811">
    <property type="entry name" value="TRNA A64-2'-O-RIBOSYLPHOSPHATE TRANSFERASE"/>
    <property type="match status" value="1"/>
</dbReference>
<dbReference type="InterPro" id="IPR033421">
    <property type="entry name" value="Rit1_DUSP-like"/>
</dbReference>
<name>A0A8H5FZU2_9AGAR</name>
<dbReference type="PIRSF" id="PIRSF007747">
    <property type="entry name" value="Ribosyl_Ptfrase"/>
    <property type="match status" value="1"/>
</dbReference>
<dbReference type="Proteomes" id="UP000559027">
    <property type="component" value="Unassembled WGS sequence"/>
</dbReference>
<proteinExistence type="predicted"/>
<feature type="domain" description="Rit1 DUSP-like" evidence="1">
    <location>
        <begin position="392"/>
        <end position="506"/>
    </location>
</feature>